<dbReference type="InterPro" id="IPR015996">
    <property type="entry name" value="UCP028451"/>
</dbReference>
<protein>
    <submittedName>
        <fullName evidence="1">DUF2461 domain-containing protein</fullName>
    </submittedName>
</protein>
<evidence type="ECO:0000313" key="1">
    <source>
        <dbReference type="EMBL" id="XCC61256.1"/>
    </source>
</evidence>
<dbReference type="Pfam" id="PF09365">
    <property type="entry name" value="DUF2461"/>
    <property type="match status" value="1"/>
</dbReference>
<proteinExistence type="predicted"/>
<dbReference type="EMBL" id="CP117826">
    <property type="protein sequence ID" value="XCC61256.1"/>
    <property type="molecule type" value="Genomic_DNA"/>
</dbReference>
<reference evidence="1" key="1">
    <citation type="submission" date="2023-02" db="EMBL/GenBank/DDBJ databases">
        <title>Gut commensal Christensenella minuta modulates host metabolism via a new class of secondary bile acids.</title>
        <authorList>
            <person name="Liu C."/>
        </authorList>
    </citation>
    <scope>NUCLEOTIDE SEQUENCE</scope>
    <source>
        <strain evidence="1">CA70</strain>
    </source>
</reference>
<sequence>MPLSKQTLQFLAENRFRNSREWFHAHRPDYLNYVLAPMIQLAEQLAPAMQAIDPLIVTEPKVGKALSRIYRDTRYSHDKSLYREVMWLVFSRGKKELAAPPGFIFEFSPQGFRYGCGYYSAPPRTMEMIRRMALAENDPLFRRAFQAMKKQDAFILEGDFYKRSKCPDAPEALRSWLDRKNLLWIKNSSEAELLFSSSLSTVLAEGFQLLAPVYAFLCRAEERLLIER</sequence>
<name>A0AAU8A5C4_9FIRM</name>
<dbReference type="PANTHER" id="PTHR36452">
    <property type="entry name" value="CHROMOSOME 12, WHOLE GENOME SHOTGUN SEQUENCE"/>
    <property type="match status" value="1"/>
</dbReference>
<dbReference type="RefSeq" id="WP_353422798.1">
    <property type="nucleotide sequence ID" value="NZ_CP117826.1"/>
</dbReference>
<accession>A0AAU8A5C4</accession>
<dbReference type="PANTHER" id="PTHR36452:SF1">
    <property type="entry name" value="DUF2461 DOMAIN-CONTAINING PROTEIN"/>
    <property type="match status" value="1"/>
</dbReference>
<gene>
    <name evidence="1" type="ORF">PUP29_06855</name>
</gene>
<dbReference type="InterPro" id="IPR012808">
    <property type="entry name" value="CHP02453"/>
</dbReference>
<dbReference type="AlphaFoldDB" id="A0AAU8A5C4"/>
<organism evidence="1">
    <name type="scientific">Christensenella massiliensis</name>
    <dbReference type="NCBI Taxonomy" id="1805714"/>
    <lineage>
        <taxon>Bacteria</taxon>
        <taxon>Bacillati</taxon>
        <taxon>Bacillota</taxon>
        <taxon>Clostridia</taxon>
        <taxon>Christensenellales</taxon>
        <taxon>Christensenellaceae</taxon>
        <taxon>Christensenella</taxon>
    </lineage>
</organism>
<dbReference type="PIRSF" id="PIRSF028451">
    <property type="entry name" value="UCP028451"/>
    <property type="match status" value="1"/>
</dbReference>